<organism evidence="1 2">
    <name type="scientific">Streptomyces kronopolitis</name>
    <dbReference type="NCBI Taxonomy" id="1612435"/>
    <lineage>
        <taxon>Bacteria</taxon>
        <taxon>Bacillati</taxon>
        <taxon>Actinomycetota</taxon>
        <taxon>Actinomycetes</taxon>
        <taxon>Kitasatosporales</taxon>
        <taxon>Streptomycetaceae</taxon>
        <taxon>Streptomyces</taxon>
    </lineage>
</organism>
<proteinExistence type="predicted"/>
<comment type="caution">
    <text evidence="1">The sequence shown here is derived from an EMBL/GenBank/DDBJ whole genome shotgun (WGS) entry which is preliminary data.</text>
</comment>
<accession>A0ABQ2JFN3</accession>
<name>A0ABQ2JFN3_9ACTN</name>
<gene>
    <name evidence="1" type="ORF">GCM10012285_27820</name>
</gene>
<reference evidence="2" key="1">
    <citation type="journal article" date="2019" name="Int. J. Syst. Evol. Microbiol.">
        <title>The Global Catalogue of Microorganisms (GCM) 10K type strain sequencing project: providing services to taxonomists for standard genome sequencing and annotation.</title>
        <authorList>
            <consortium name="The Broad Institute Genomics Platform"/>
            <consortium name="The Broad Institute Genome Sequencing Center for Infectious Disease"/>
            <person name="Wu L."/>
            <person name="Ma J."/>
        </authorList>
    </citation>
    <scope>NUCLEOTIDE SEQUENCE [LARGE SCALE GENOMIC DNA]</scope>
    <source>
        <strain evidence="2">CGMCC 4.7323</strain>
    </source>
</reference>
<dbReference type="Proteomes" id="UP000600080">
    <property type="component" value="Unassembled WGS sequence"/>
</dbReference>
<sequence>MTDNAHATTATQAMAESLIALAIRLSEDGIFGTETAQQLVDELKNSPDDCVMVIRKFSQCEIRP</sequence>
<protein>
    <submittedName>
        <fullName evidence="1">Uncharacterized protein</fullName>
    </submittedName>
</protein>
<dbReference type="GeneID" id="301548557"/>
<keyword evidence="2" id="KW-1185">Reference proteome</keyword>
<evidence type="ECO:0000313" key="2">
    <source>
        <dbReference type="Proteomes" id="UP000600080"/>
    </source>
</evidence>
<dbReference type="RefSeq" id="WP_189097913.1">
    <property type="nucleotide sequence ID" value="NZ_BMND01000009.1"/>
</dbReference>
<dbReference type="EMBL" id="BMND01000009">
    <property type="protein sequence ID" value="GGN44830.1"/>
    <property type="molecule type" value="Genomic_DNA"/>
</dbReference>
<evidence type="ECO:0000313" key="1">
    <source>
        <dbReference type="EMBL" id="GGN44830.1"/>
    </source>
</evidence>